<protein>
    <submittedName>
        <fullName evidence="2">Putative host-nuclease inhibitor protein</fullName>
    </submittedName>
</protein>
<proteinExistence type="predicted"/>
<feature type="coiled-coil region" evidence="1">
    <location>
        <begin position="6"/>
        <end position="33"/>
    </location>
</feature>
<evidence type="ECO:0000313" key="2">
    <source>
        <dbReference type="EMBL" id="QJA71687.1"/>
    </source>
</evidence>
<dbReference type="AlphaFoldDB" id="A0A6M3JSG6"/>
<accession>A0A6M3JSG6</accession>
<reference evidence="2" key="1">
    <citation type="submission" date="2020-03" db="EMBL/GenBank/DDBJ databases">
        <title>The deep terrestrial virosphere.</title>
        <authorList>
            <person name="Holmfeldt K."/>
            <person name="Nilsson E."/>
            <person name="Simone D."/>
            <person name="Lopez-Fernandez M."/>
            <person name="Wu X."/>
            <person name="de Brujin I."/>
            <person name="Lundin D."/>
            <person name="Andersson A."/>
            <person name="Bertilsson S."/>
            <person name="Dopson M."/>
        </authorList>
    </citation>
    <scope>NUCLEOTIDE SEQUENCE</scope>
    <source>
        <strain evidence="2">MM415A03099</strain>
    </source>
</reference>
<gene>
    <name evidence="2" type="ORF">MM415A03099_0002</name>
</gene>
<keyword evidence="1" id="KW-0175">Coiled coil</keyword>
<sequence length="72" mass="8863">MKKKDFLLLEKRLKELEQKNQYIERLLQIYFERENNSLFFLKAKSKTLENIFVKIGELQEKNKVKEEKITKE</sequence>
<evidence type="ECO:0000256" key="1">
    <source>
        <dbReference type="SAM" id="Coils"/>
    </source>
</evidence>
<organism evidence="2">
    <name type="scientific">viral metagenome</name>
    <dbReference type="NCBI Taxonomy" id="1070528"/>
    <lineage>
        <taxon>unclassified sequences</taxon>
        <taxon>metagenomes</taxon>
        <taxon>organismal metagenomes</taxon>
    </lineage>
</organism>
<name>A0A6M3JSG6_9ZZZZ</name>
<dbReference type="EMBL" id="MT141892">
    <property type="protein sequence ID" value="QJA71687.1"/>
    <property type="molecule type" value="Genomic_DNA"/>
</dbReference>